<comment type="caution">
    <text evidence="2">The sequence shown here is derived from an EMBL/GenBank/DDBJ whole genome shotgun (WGS) entry which is preliminary data.</text>
</comment>
<dbReference type="CDD" id="cd05403">
    <property type="entry name" value="NT_KNTase_like"/>
    <property type="match status" value="1"/>
</dbReference>
<evidence type="ECO:0000313" key="3">
    <source>
        <dbReference type="Proteomes" id="UP000474104"/>
    </source>
</evidence>
<accession>A0A9X5C6U9</accession>
<dbReference type="Pfam" id="PF18765">
    <property type="entry name" value="Polbeta"/>
    <property type="match status" value="1"/>
</dbReference>
<dbReference type="EMBL" id="VIRB01000063">
    <property type="protein sequence ID" value="NDO69169.1"/>
    <property type="molecule type" value="Genomic_DNA"/>
</dbReference>
<evidence type="ECO:0000313" key="2">
    <source>
        <dbReference type="EMBL" id="NDO69169.1"/>
    </source>
</evidence>
<dbReference type="SUPFAM" id="SSF81301">
    <property type="entry name" value="Nucleotidyltransferase"/>
    <property type="match status" value="1"/>
</dbReference>
<dbReference type="Proteomes" id="UP000474104">
    <property type="component" value="Unassembled WGS sequence"/>
</dbReference>
<organism evidence="2 3">
    <name type="scientific">Schaedlerella arabinosiphila</name>
    <dbReference type="NCBI Taxonomy" id="2044587"/>
    <lineage>
        <taxon>Bacteria</taxon>
        <taxon>Bacillati</taxon>
        <taxon>Bacillota</taxon>
        <taxon>Clostridia</taxon>
        <taxon>Lachnospirales</taxon>
        <taxon>Lachnospiraceae</taxon>
        <taxon>Schaedlerella</taxon>
    </lineage>
</organism>
<evidence type="ECO:0000259" key="1">
    <source>
        <dbReference type="Pfam" id="PF18765"/>
    </source>
</evidence>
<feature type="domain" description="Polymerase beta nucleotidyltransferase" evidence="1">
    <location>
        <begin position="20"/>
        <end position="102"/>
    </location>
</feature>
<reference evidence="2 3" key="1">
    <citation type="submission" date="2019-07" db="EMBL/GenBank/DDBJ databases">
        <title>Draft genome sequences of 15 bacterial species constituting the stable defined intestinal microbiota of the GM15 gnotobiotic mouse model.</title>
        <authorList>
            <person name="Elie C."/>
            <person name="Mathieu A."/>
            <person name="Saliou A."/>
            <person name="Darnaud M."/>
            <person name="Leulier F."/>
            <person name="Tamellini A."/>
        </authorList>
    </citation>
    <scope>NUCLEOTIDE SEQUENCE [LARGE SCALE GENOMIC DNA]</scope>
    <source>
        <strain evidence="3">ASF 502</strain>
    </source>
</reference>
<dbReference type="Gene3D" id="3.30.460.10">
    <property type="entry name" value="Beta Polymerase, domain 2"/>
    <property type="match status" value="1"/>
</dbReference>
<dbReference type="OrthoDB" id="2050325at2"/>
<proteinExistence type="predicted"/>
<gene>
    <name evidence="2" type="ORF">FMM80_10930</name>
</gene>
<sequence length="102" mass="11621">MLRTSCRRETDKMPITELIEKVAAICKANGVKRLDLFGSFATGTAAPTSDIDFVVYGCEDMFRLEDAISEIDTLRKIDLFDYDSIHNEFLLEDIKAYGKQIY</sequence>
<dbReference type="AlphaFoldDB" id="A0A9X5C6U9"/>
<dbReference type="InterPro" id="IPR043519">
    <property type="entry name" value="NT_sf"/>
</dbReference>
<name>A0A9X5C6U9_9FIRM</name>
<protein>
    <submittedName>
        <fullName evidence="2">Nucleotidyltransferase domain-containing protein</fullName>
    </submittedName>
</protein>
<dbReference type="InterPro" id="IPR041633">
    <property type="entry name" value="Polbeta"/>
</dbReference>